<evidence type="ECO:0000256" key="1">
    <source>
        <dbReference type="SAM" id="Phobius"/>
    </source>
</evidence>
<accession>A0A1I4GWR2</accession>
<keyword evidence="3" id="KW-1185">Reference proteome</keyword>
<dbReference type="Proteomes" id="UP000198851">
    <property type="component" value="Unassembled WGS sequence"/>
</dbReference>
<feature type="transmembrane region" description="Helical" evidence="1">
    <location>
        <begin position="36"/>
        <end position="54"/>
    </location>
</feature>
<evidence type="ECO:0000313" key="3">
    <source>
        <dbReference type="Proteomes" id="UP000198851"/>
    </source>
</evidence>
<dbReference type="AlphaFoldDB" id="A0A1I4GWR2"/>
<gene>
    <name evidence="2" type="ORF">SAMN04488036_11044</name>
</gene>
<feature type="transmembrane region" description="Helical" evidence="1">
    <location>
        <begin position="166"/>
        <end position="184"/>
    </location>
</feature>
<sequence>MVGVISLYEAATLIVICSAHIGATRIFAAYPTVSRWLLDYSSGLGLGYAFLYLLPKIGTMSTGLRDGSGAARGIVDHQLYFYMLLGFLTYYLVDFKRHSSRPAPLGLTLNVLSFSVYSALIGATVVHLNNLGSGVYVTSAVVFTLHLFGVNKFLYRMYPEDFDRWMRWLFVAAMFVGAYAGTEIERYNPLQSVATALVGGIIIILSVRLKLPARARVNTRAFLIGVATAVLAVVIYSGAGAL</sequence>
<feature type="transmembrane region" description="Helical" evidence="1">
    <location>
        <begin position="190"/>
        <end position="209"/>
    </location>
</feature>
<protein>
    <submittedName>
        <fullName evidence="2">Uncharacterized protein</fullName>
    </submittedName>
</protein>
<feature type="transmembrane region" description="Helical" evidence="1">
    <location>
        <begin position="105"/>
        <end position="128"/>
    </location>
</feature>
<feature type="transmembrane region" description="Helical" evidence="1">
    <location>
        <begin position="221"/>
        <end position="239"/>
    </location>
</feature>
<proteinExistence type="predicted"/>
<keyword evidence="1" id="KW-0812">Transmembrane</keyword>
<keyword evidence="1" id="KW-0472">Membrane</keyword>
<keyword evidence="1" id="KW-1133">Transmembrane helix</keyword>
<dbReference type="STRING" id="1280847.SAMN04488036_11044"/>
<feature type="transmembrane region" description="Helical" evidence="1">
    <location>
        <begin position="74"/>
        <end position="93"/>
    </location>
</feature>
<reference evidence="3" key="1">
    <citation type="submission" date="2016-10" db="EMBL/GenBank/DDBJ databases">
        <authorList>
            <person name="Varghese N."/>
            <person name="Submissions S."/>
        </authorList>
    </citation>
    <scope>NUCLEOTIDE SEQUENCE [LARGE SCALE GENOMIC DNA]</scope>
    <source>
        <strain evidence="3">DSM 28453</strain>
    </source>
</reference>
<feature type="transmembrane region" description="Helical" evidence="1">
    <location>
        <begin position="134"/>
        <end position="154"/>
    </location>
</feature>
<evidence type="ECO:0000313" key="2">
    <source>
        <dbReference type="EMBL" id="SFL34389.1"/>
    </source>
</evidence>
<dbReference type="EMBL" id="FOSZ01000010">
    <property type="protein sequence ID" value="SFL34389.1"/>
    <property type="molecule type" value="Genomic_DNA"/>
</dbReference>
<organism evidence="2 3">
    <name type="scientific">Shimia haliotis</name>
    <dbReference type="NCBI Taxonomy" id="1280847"/>
    <lineage>
        <taxon>Bacteria</taxon>
        <taxon>Pseudomonadati</taxon>
        <taxon>Pseudomonadota</taxon>
        <taxon>Alphaproteobacteria</taxon>
        <taxon>Rhodobacterales</taxon>
        <taxon>Roseobacteraceae</taxon>
    </lineage>
</organism>
<dbReference type="RefSeq" id="WP_093325730.1">
    <property type="nucleotide sequence ID" value="NZ_FOSZ01000010.1"/>
</dbReference>
<name>A0A1I4GWR2_9RHOB</name>
<dbReference type="OrthoDB" id="7830662at2"/>
<feature type="transmembrane region" description="Helical" evidence="1">
    <location>
        <begin position="6"/>
        <end position="24"/>
    </location>
</feature>